<evidence type="ECO:0000313" key="2">
    <source>
        <dbReference type="Proteomes" id="UP001642487"/>
    </source>
</evidence>
<dbReference type="Proteomes" id="UP001642487">
    <property type="component" value="Chromosome 6"/>
</dbReference>
<accession>A0ABP0YTV8</accession>
<name>A0ABP0YTV8_9ROSI</name>
<sequence>MIMVPTPLFITRPLRLIINNLKFSDSYLLMHNSESGMNFLVQKSNILSSTCNVISVVIFGRNSVPVPGTCGPTLSAVTHFMNALKTFWGIGCVGSYTTQLRVIYFFTFFASSGGLCLEWRNVTHLNVTILAVREWLDDGIVYIGVGSMEAMVADSIVVVVRSMSVVDSICVVESGWAMVLGSMVVVRSMLMVVV</sequence>
<gene>
    <name evidence="1" type="ORF">CITCOLO1_LOCUS15977</name>
</gene>
<organism evidence="1 2">
    <name type="scientific">Citrullus colocynthis</name>
    <name type="common">colocynth</name>
    <dbReference type="NCBI Taxonomy" id="252529"/>
    <lineage>
        <taxon>Eukaryota</taxon>
        <taxon>Viridiplantae</taxon>
        <taxon>Streptophyta</taxon>
        <taxon>Embryophyta</taxon>
        <taxon>Tracheophyta</taxon>
        <taxon>Spermatophyta</taxon>
        <taxon>Magnoliopsida</taxon>
        <taxon>eudicotyledons</taxon>
        <taxon>Gunneridae</taxon>
        <taxon>Pentapetalae</taxon>
        <taxon>rosids</taxon>
        <taxon>fabids</taxon>
        <taxon>Cucurbitales</taxon>
        <taxon>Cucurbitaceae</taxon>
        <taxon>Benincaseae</taxon>
        <taxon>Citrullus</taxon>
    </lineage>
</organism>
<keyword evidence="2" id="KW-1185">Reference proteome</keyword>
<evidence type="ECO:0000313" key="1">
    <source>
        <dbReference type="EMBL" id="CAK9323769.1"/>
    </source>
</evidence>
<protein>
    <submittedName>
        <fullName evidence="1">Uncharacterized protein</fullName>
    </submittedName>
</protein>
<proteinExistence type="predicted"/>
<reference evidence="1 2" key="1">
    <citation type="submission" date="2024-03" db="EMBL/GenBank/DDBJ databases">
        <authorList>
            <person name="Gkanogiannis A."/>
            <person name="Becerra Lopez-Lavalle L."/>
        </authorList>
    </citation>
    <scope>NUCLEOTIDE SEQUENCE [LARGE SCALE GENOMIC DNA]</scope>
</reference>
<dbReference type="EMBL" id="OZ021740">
    <property type="protein sequence ID" value="CAK9323769.1"/>
    <property type="molecule type" value="Genomic_DNA"/>
</dbReference>